<dbReference type="GO" id="GO:0016779">
    <property type="term" value="F:nucleotidyltransferase activity"/>
    <property type="evidence" value="ECO:0007669"/>
    <property type="project" value="UniProtKB-KW"/>
</dbReference>
<dbReference type="RefSeq" id="WP_289216885.1">
    <property type="nucleotide sequence ID" value="NZ_JAPVRC010000009.1"/>
</dbReference>
<proteinExistence type="predicted"/>
<evidence type="ECO:0000313" key="3">
    <source>
        <dbReference type="Proteomes" id="UP001596494"/>
    </source>
</evidence>
<dbReference type="Gene3D" id="3.40.50.720">
    <property type="entry name" value="NAD(P)-binding Rossmann-like Domain"/>
    <property type="match status" value="1"/>
</dbReference>
<dbReference type="InterPro" id="IPR000594">
    <property type="entry name" value="ThiF_NAD_FAD-bd"/>
</dbReference>
<name>A0ABW2K4E0_9BACI</name>
<dbReference type="Proteomes" id="UP001596494">
    <property type="component" value="Unassembled WGS sequence"/>
</dbReference>
<gene>
    <name evidence="2" type="ORF">ACFQMN_12205</name>
</gene>
<dbReference type="NCBIfam" id="NF009123">
    <property type="entry name" value="PRK12475.1"/>
    <property type="match status" value="1"/>
</dbReference>
<keyword evidence="2" id="KW-0548">Nucleotidyltransferase</keyword>
<feature type="domain" description="THIF-type NAD/FAD binding fold" evidence="1">
    <location>
        <begin position="6"/>
        <end position="242"/>
    </location>
</feature>
<accession>A0ABW2K4E0</accession>
<sequence length="338" mass="37751">MAQDRYSRQHLFTPIGEKGQNKIKSKHVLILGAGALGTSSAEQLVRSGIGKLTIVDRDYVEWSNLQRQQLFEEEDARSRTPKAVAAKEKLQLYNSEVTIEAYIMDVQREEMEFLIPTVDIVLDATDNFDTRMLLNDCCQKYATPWIYGGCVGSHGMSFTIVPGETPCLHCLLESVPLGGATCDTAGIISPAVHMVTAHQVAEALKLLVGDYDALFHKLITFDLWNHQYSGVKVGRAKNKDCPSCGENPSYPFLSLEHQTKTAVLCGRDTVQIRPGQKVERNFEELKAAIPAGNVEENPFLLSFQTNDYRMVFFKDGRVLIHGTKDVTEARRLYHKVVG</sequence>
<comment type="caution">
    <text evidence="2">The sequence shown here is derived from an EMBL/GenBank/DDBJ whole genome shotgun (WGS) entry which is preliminary data.</text>
</comment>
<dbReference type="SUPFAM" id="SSF69572">
    <property type="entry name" value="Activating enzymes of the ubiquitin-like proteins"/>
    <property type="match status" value="1"/>
</dbReference>
<dbReference type="InterPro" id="IPR035985">
    <property type="entry name" value="Ubiquitin-activating_enz"/>
</dbReference>
<protein>
    <submittedName>
        <fullName evidence="2">Thiazole biosynthesis adenylyltransferase ThiF</fullName>
    </submittedName>
</protein>
<dbReference type="Pfam" id="PF00899">
    <property type="entry name" value="ThiF"/>
    <property type="match status" value="1"/>
</dbReference>
<dbReference type="EMBL" id="JBHTBY010000010">
    <property type="protein sequence ID" value="MFC7321639.1"/>
    <property type="molecule type" value="Genomic_DNA"/>
</dbReference>
<evidence type="ECO:0000313" key="2">
    <source>
        <dbReference type="EMBL" id="MFC7321639.1"/>
    </source>
</evidence>
<dbReference type="PANTHER" id="PTHR10953">
    <property type="entry name" value="UBIQUITIN-ACTIVATING ENZYME E1"/>
    <property type="match status" value="1"/>
</dbReference>
<dbReference type="PANTHER" id="PTHR10953:SF102">
    <property type="entry name" value="ADENYLYLTRANSFERASE AND SULFURTRANSFERASE MOCS3"/>
    <property type="match status" value="1"/>
</dbReference>
<keyword evidence="2" id="KW-0808">Transferase</keyword>
<dbReference type="InterPro" id="IPR045886">
    <property type="entry name" value="ThiF/MoeB/HesA"/>
</dbReference>
<keyword evidence="3" id="KW-1185">Reference proteome</keyword>
<reference evidence="3" key="1">
    <citation type="journal article" date="2019" name="Int. J. Syst. Evol. Microbiol.">
        <title>The Global Catalogue of Microorganisms (GCM) 10K type strain sequencing project: providing services to taxonomists for standard genome sequencing and annotation.</title>
        <authorList>
            <consortium name="The Broad Institute Genomics Platform"/>
            <consortium name="The Broad Institute Genome Sequencing Center for Infectious Disease"/>
            <person name="Wu L."/>
            <person name="Ma J."/>
        </authorList>
    </citation>
    <scope>NUCLEOTIDE SEQUENCE [LARGE SCALE GENOMIC DNA]</scope>
    <source>
        <strain evidence="3">CCUG 73951</strain>
    </source>
</reference>
<evidence type="ECO:0000259" key="1">
    <source>
        <dbReference type="Pfam" id="PF00899"/>
    </source>
</evidence>
<organism evidence="2 3">
    <name type="scientific">Halobacillus campisalis</name>
    <dbReference type="NCBI Taxonomy" id="435909"/>
    <lineage>
        <taxon>Bacteria</taxon>
        <taxon>Bacillati</taxon>
        <taxon>Bacillota</taxon>
        <taxon>Bacilli</taxon>
        <taxon>Bacillales</taxon>
        <taxon>Bacillaceae</taxon>
        <taxon>Halobacillus</taxon>
    </lineage>
</organism>
<dbReference type="CDD" id="cd00757">
    <property type="entry name" value="ThiF_MoeB_HesA_family"/>
    <property type="match status" value="1"/>
</dbReference>